<dbReference type="GO" id="GO:0016020">
    <property type="term" value="C:membrane"/>
    <property type="evidence" value="ECO:0007669"/>
    <property type="project" value="TreeGrafter"/>
</dbReference>
<dbReference type="PROSITE" id="PS51718">
    <property type="entry name" value="G_DYNAMIN_2"/>
    <property type="match status" value="1"/>
</dbReference>
<dbReference type="PROSITE" id="PS00410">
    <property type="entry name" value="G_DYNAMIN_1"/>
    <property type="match status" value="1"/>
</dbReference>
<dbReference type="STRING" id="5627.A0A1C7MEJ3"/>
<dbReference type="EMBL" id="LUGG01000004">
    <property type="protein sequence ID" value="OBZ75335.1"/>
    <property type="molecule type" value="Genomic_DNA"/>
</dbReference>
<name>A0A1C7MEJ3_GRIFR</name>
<protein>
    <submittedName>
        <fullName evidence="3">Vacuolar protein sorting-associated protein 1</fullName>
    </submittedName>
</protein>
<dbReference type="PRINTS" id="PR00195">
    <property type="entry name" value="DYNAMIN"/>
</dbReference>
<dbReference type="GO" id="GO:0048312">
    <property type="term" value="P:intracellular distribution of mitochondria"/>
    <property type="evidence" value="ECO:0007669"/>
    <property type="project" value="TreeGrafter"/>
</dbReference>
<gene>
    <name evidence="3" type="primary">VPS1</name>
    <name evidence="3" type="ORF">A0H81_04786</name>
</gene>
<evidence type="ECO:0000313" key="3">
    <source>
        <dbReference type="EMBL" id="OBZ75335.1"/>
    </source>
</evidence>
<keyword evidence="1" id="KW-0547">Nucleotide-binding</keyword>
<dbReference type="GO" id="GO:0005777">
    <property type="term" value="C:peroxisome"/>
    <property type="evidence" value="ECO:0007669"/>
    <property type="project" value="TreeGrafter"/>
</dbReference>
<dbReference type="SMART" id="SM00053">
    <property type="entry name" value="DYNc"/>
    <property type="match status" value="1"/>
</dbReference>
<dbReference type="InterPro" id="IPR022812">
    <property type="entry name" value="Dynamin"/>
</dbReference>
<reference evidence="3 4" key="1">
    <citation type="submission" date="2016-03" db="EMBL/GenBank/DDBJ databases">
        <title>Whole genome sequencing of Grifola frondosa 9006-11.</title>
        <authorList>
            <person name="Min B."/>
            <person name="Park H."/>
            <person name="Kim J.-G."/>
            <person name="Cho H."/>
            <person name="Oh Y.-L."/>
            <person name="Kong W.-S."/>
            <person name="Choi I.-G."/>
        </authorList>
    </citation>
    <scope>NUCLEOTIDE SEQUENCE [LARGE SCALE GENOMIC DNA]</scope>
    <source>
        <strain evidence="3 4">9006-11</strain>
    </source>
</reference>
<dbReference type="GO" id="GO:0016559">
    <property type="term" value="P:peroxisome fission"/>
    <property type="evidence" value="ECO:0007669"/>
    <property type="project" value="TreeGrafter"/>
</dbReference>
<accession>A0A1C7MEJ3</accession>
<sequence>MATSGLGTEIVSVVNKLQDVFTAVGSSASQIDLPQICVLGSQSSGKSSVLENIVGRDFLPRGTGIVTRRPLVLQLINRKPTSPQPNGVAAKDHKADGDAAANPDEWGEFLHLPGEKFYDFNKIRAEIVRDTEAKTGRNAGISPQPINLRIFSPNVLTLTLVDLLA</sequence>
<proteinExistence type="inferred from homology"/>
<keyword evidence="1" id="KW-0342">GTP-binding</keyword>
<organism evidence="3 4">
    <name type="scientific">Grifola frondosa</name>
    <name type="common">Maitake</name>
    <name type="synonym">Polyporus frondosus</name>
    <dbReference type="NCBI Taxonomy" id="5627"/>
    <lineage>
        <taxon>Eukaryota</taxon>
        <taxon>Fungi</taxon>
        <taxon>Dikarya</taxon>
        <taxon>Basidiomycota</taxon>
        <taxon>Agaricomycotina</taxon>
        <taxon>Agaricomycetes</taxon>
        <taxon>Polyporales</taxon>
        <taxon>Grifolaceae</taxon>
        <taxon>Grifola</taxon>
    </lineage>
</organism>
<evidence type="ECO:0000256" key="1">
    <source>
        <dbReference type="RuleBase" id="RU003932"/>
    </source>
</evidence>
<dbReference type="InterPro" id="IPR030381">
    <property type="entry name" value="G_DYNAMIN_dom"/>
</dbReference>
<dbReference type="SUPFAM" id="SSF52540">
    <property type="entry name" value="P-loop containing nucleoside triphosphate hydrolases"/>
    <property type="match status" value="1"/>
</dbReference>
<dbReference type="Pfam" id="PF00350">
    <property type="entry name" value="Dynamin_N"/>
    <property type="match status" value="1"/>
</dbReference>
<dbReference type="PANTHER" id="PTHR11566">
    <property type="entry name" value="DYNAMIN"/>
    <property type="match status" value="1"/>
</dbReference>
<dbReference type="OrthoDB" id="5061070at2759"/>
<dbReference type="AlphaFoldDB" id="A0A1C7MEJ3"/>
<dbReference type="InterPro" id="IPR019762">
    <property type="entry name" value="Dynamin_GTPase_CS"/>
</dbReference>
<dbReference type="GO" id="GO:0000266">
    <property type="term" value="P:mitochondrial fission"/>
    <property type="evidence" value="ECO:0007669"/>
    <property type="project" value="TreeGrafter"/>
</dbReference>
<dbReference type="Gene3D" id="3.40.50.300">
    <property type="entry name" value="P-loop containing nucleotide triphosphate hydrolases"/>
    <property type="match status" value="1"/>
</dbReference>
<dbReference type="GO" id="GO:0005874">
    <property type="term" value="C:microtubule"/>
    <property type="evidence" value="ECO:0007669"/>
    <property type="project" value="TreeGrafter"/>
</dbReference>
<comment type="caution">
    <text evidence="3">The sequence shown here is derived from an EMBL/GenBank/DDBJ whole genome shotgun (WGS) entry which is preliminary data.</text>
</comment>
<dbReference type="InterPro" id="IPR045063">
    <property type="entry name" value="Dynamin_N"/>
</dbReference>
<dbReference type="Proteomes" id="UP000092993">
    <property type="component" value="Unassembled WGS sequence"/>
</dbReference>
<dbReference type="PANTHER" id="PTHR11566:SF220">
    <property type="entry name" value="VACUOLAR PROTEIN SORTING-ASSOCIATED PROTEIN 1"/>
    <property type="match status" value="1"/>
</dbReference>
<dbReference type="GO" id="GO:0008017">
    <property type="term" value="F:microtubule binding"/>
    <property type="evidence" value="ECO:0007669"/>
    <property type="project" value="TreeGrafter"/>
</dbReference>
<comment type="similarity">
    <text evidence="1">Belongs to the TRAFAC class dynamin-like GTPase superfamily. Dynamin/Fzo/YdjA family.</text>
</comment>
<feature type="domain" description="Dynamin-type G" evidence="2">
    <location>
        <begin position="30"/>
        <end position="165"/>
    </location>
</feature>
<keyword evidence="4" id="KW-1185">Reference proteome</keyword>
<evidence type="ECO:0000259" key="2">
    <source>
        <dbReference type="PROSITE" id="PS51718"/>
    </source>
</evidence>
<dbReference type="GO" id="GO:0003924">
    <property type="term" value="F:GTPase activity"/>
    <property type="evidence" value="ECO:0007669"/>
    <property type="project" value="InterPro"/>
</dbReference>
<dbReference type="InterPro" id="IPR027417">
    <property type="entry name" value="P-loop_NTPase"/>
</dbReference>
<dbReference type="OMA" id="MIESHIA"/>
<dbReference type="GO" id="GO:0005525">
    <property type="term" value="F:GTP binding"/>
    <property type="evidence" value="ECO:0007669"/>
    <property type="project" value="UniProtKB-KW"/>
</dbReference>
<dbReference type="InterPro" id="IPR001401">
    <property type="entry name" value="Dynamin_GTPase"/>
</dbReference>
<evidence type="ECO:0000313" key="4">
    <source>
        <dbReference type="Proteomes" id="UP000092993"/>
    </source>
</evidence>
<dbReference type="GO" id="GO:0006897">
    <property type="term" value="P:endocytosis"/>
    <property type="evidence" value="ECO:0007669"/>
    <property type="project" value="TreeGrafter"/>
</dbReference>